<evidence type="ECO:0000256" key="8">
    <source>
        <dbReference type="SAM" id="Phobius"/>
    </source>
</evidence>
<evidence type="ECO:0000256" key="3">
    <source>
        <dbReference type="ARBA" id="ARBA00022692"/>
    </source>
</evidence>
<keyword evidence="7" id="KW-0325">Glycoprotein</keyword>
<sequence>MAVSRHKYHLYRKENIGSERRTYEKKFFQYGNDAFVIIITTKRKNEFNFPLKFDRIPDLFNTYRLAVSYLAEDNYTNSVCVMAHTNATWLDCRQITNWDQRMSTIATWPTVLCLRMPRSLYDLLYGTEIINSVKLKMGNINLFDRKENYTMADWTEAALSKLHNLTIVQNNPSCPIRVARLEFDYELGSENYLAYANLVPVMPLITRSTGFQFFTCYREQFISFKIYVAPFQPNLWVALIISLVVVITSVSVYKFFGGYEKVSFSAWLFILATMFEEPGQMAKKIERATYFRLILGSWCLMSIFLTNCYNGLMISELNAPLPSFEPKTFHELICLKLSLESTERFFRSDLPAIVDSRIAKELRFVGNLTMWYFNAVITSFEFDPRSNPHKRDDCFNLLSIKSKDKGFSPTSCNPELLSYILSRFEDIMYAWRENSFLRNYYNLLLSLSLPIHSHHPKNMTYLKKNTNLTEMQEKIESEIIKCGKSVYIVKSDVIDAEYVFLSKSYPWRKFYKGKQILESSSYGVAFRMTGISKIPVYFKSFVESGVHGRIEQELIARINEGRDPVEDRDLGKPRKFEEVDSLGFEGTFATFFIIWGIAIGLALPVFVFEVRHAIRAEVTQDAQKAKDEATKPGLTHPRCGELLFKSAKNIPRTGVSPLNKDQYKANPDSWTLIAAQFVRILEEFLRKALLHVKQDVDRF</sequence>
<reference evidence="9 10" key="1">
    <citation type="submission" date="2015-12" db="EMBL/GenBank/DDBJ databases">
        <title>The genome of Folsomia candida.</title>
        <authorList>
            <person name="Faddeeva A."/>
            <person name="Derks M.F."/>
            <person name="Anvar Y."/>
            <person name="Smit S."/>
            <person name="Van Straalen N."/>
            <person name="Roelofs D."/>
        </authorList>
    </citation>
    <scope>NUCLEOTIDE SEQUENCE [LARGE SCALE GENOMIC DNA]</scope>
    <source>
        <strain evidence="9 10">VU population</strain>
        <tissue evidence="9">Whole body</tissue>
    </source>
</reference>
<feature type="transmembrane region" description="Helical" evidence="8">
    <location>
        <begin position="235"/>
        <end position="256"/>
    </location>
</feature>
<dbReference type="EMBL" id="LNIX01000032">
    <property type="protein sequence ID" value="OXA40643.1"/>
    <property type="molecule type" value="Genomic_DNA"/>
</dbReference>
<organism evidence="9 10">
    <name type="scientific">Folsomia candida</name>
    <name type="common">Springtail</name>
    <dbReference type="NCBI Taxonomy" id="158441"/>
    <lineage>
        <taxon>Eukaryota</taxon>
        <taxon>Metazoa</taxon>
        <taxon>Ecdysozoa</taxon>
        <taxon>Arthropoda</taxon>
        <taxon>Hexapoda</taxon>
        <taxon>Collembola</taxon>
        <taxon>Entomobryomorpha</taxon>
        <taxon>Isotomoidea</taxon>
        <taxon>Isotomidae</taxon>
        <taxon>Proisotominae</taxon>
        <taxon>Folsomia</taxon>
    </lineage>
</organism>
<feature type="transmembrane region" description="Helical" evidence="8">
    <location>
        <begin position="290"/>
        <end position="312"/>
    </location>
</feature>
<evidence type="ECO:0000313" key="9">
    <source>
        <dbReference type="EMBL" id="OXA40643.1"/>
    </source>
</evidence>
<dbReference type="PANTHER" id="PTHR42643">
    <property type="entry name" value="IONOTROPIC RECEPTOR 20A-RELATED"/>
    <property type="match status" value="1"/>
</dbReference>
<dbReference type="Proteomes" id="UP000198287">
    <property type="component" value="Unassembled WGS sequence"/>
</dbReference>
<protein>
    <submittedName>
        <fullName evidence="9">Uncharacterized protein</fullName>
    </submittedName>
</protein>
<keyword evidence="4 8" id="KW-1133">Transmembrane helix</keyword>
<keyword evidence="10" id="KW-1185">Reference proteome</keyword>
<evidence type="ECO:0000256" key="5">
    <source>
        <dbReference type="ARBA" id="ARBA00023136"/>
    </source>
</evidence>
<dbReference type="OrthoDB" id="8299140at2759"/>
<keyword evidence="5 8" id="KW-0472">Membrane</keyword>
<keyword evidence="6" id="KW-0675">Receptor</keyword>
<feature type="transmembrane region" description="Helical" evidence="8">
    <location>
        <begin position="588"/>
        <end position="608"/>
    </location>
</feature>
<dbReference type="Gene3D" id="1.10.287.70">
    <property type="match status" value="1"/>
</dbReference>
<dbReference type="PANTHER" id="PTHR42643:SF24">
    <property type="entry name" value="IONOTROPIC RECEPTOR 60A"/>
    <property type="match status" value="1"/>
</dbReference>
<keyword evidence="2" id="KW-1003">Cell membrane</keyword>
<dbReference type="AlphaFoldDB" id="A0A226D663"/>
<dbReference type="InterPro" id="IPR052192">
    <property type="entry name" value="Insect_Ionotropic_Sensory_Rcpt"/>
</dbReference>
<accession>A0A226D663</accession>
<comment type="subcellular location">
    <subcellularLocation>
        <location evidence="1">Cell membrane</location>
        <topology evidence="1">Multi-pass membrane protein</topology>
    </subcellularLocation>
</comment>
<dbReference type="GO" id="GO:0005886">
    <property type="term" value="C:plasma membrane"/>
    <property type="evidence" value="ECO:0007669"/>
    <property type="project" value="UniProtKB-SubCell"/>
</dbReference>
<gene>
    <name evidence="9" type="ORF">Fcan01_24504</name>
</gene>
<evidence type="ECO:0000313" key="10">
    <source>
        <dbReference type="Proteomes" id="UP000198287"/>
    </source>
</evidence>
<name>A0A226D663_FOLCA</name>
<comment type="caution">
    <text evidence="9">The sequence shown here is derived from an EMBL/GenBank/DDBJ whole genome shotgun (WGS) entry which is preliminary data.</text>
</comment>
<evidence type="ECO:0000256" key="7">
    <source>
        <dbReference type="ARBA" id="ARBA00023180"/>
    </source>
</evidence>
<evidence type="ECO:0000256" key="4">
    <source>
        <dbReference type="ARBA" id="ARBA00022989"/>
    </source>
</evidence>
<evidence type="ECO:0000256" key="6">
    <source>
        <dbReference type="ARBA" id="ARBA00023170"/>
    </source>
</evidence>
<evidence type="ECO:0000256" key="1">
    <source>
        <dbReference type="ARBA" id="ARBA00004651"/>
    </source>
</evidence>
<evidence type="ECO:0000256" key="2">
    <source>
        <dbReference type="ARBA" id="ARBA00022475"/>
    </source>
</evidence>
<proteinExistence type="predicted"/>
<keyword evidence="3 8" id="KW-0812">Transmembrane</keyword>